<dbReference type="OMA" id="CHEHDIT"/>
<gene>
    <name evidence="2" type="ORF">EAG_08149</name>
</gene>
<feature type="domain" description="Phospholipase A2-like" evidence="1">
    <location>
        <begin position="1"/>
        <end position="57"/>
    </location>
</feature>
<dbReference type="GO" id="GO:0005198">
    <property type="term" value="F:structural molecule activity"/>
    <property type="evidence" value="ECO:0007669"/>
    <property type="project" value="InterPro"/>
</dbReference>
<keyword evidence="3" id="KW-1185">Reference proteome</keyword>
<feature type="non-terminal residue" evidence="2">
    <location>
        <position position="1"/>
    </location>
</feature>
<dbReference type="GO" id="GO:0004623">
    <property type="term" value="F:phospholipase A2 activity"/>
    <property type="evidence" value="ECO:0007669"/>
    <property type="project" value="InterPro"/>
</dbReference>
<sequence length="75" mass="8267">ELHIPGYQFCGPGTRLAKQLARDDRGVNPLDAVCREHDFAYSRSGDLADRHVADRALGARAFERIQAGDSTLGER</sequence>
<dbReference type="InterPro" id="IPR013607">
    <property type="entry name" value="Phospholipase_A2-like"/>
</dbReference>
<evidence type="ECO:0000313" key="3">
    <source>
        <dbReference type="Proteomes" id="UP000000311"/>
    </source>
</evidence>
<feature type="non-terminal residue" evidence="2">
    <location>
        <position position="75"/>
    </location>
</feature>
<dbReference type="GO" id="GO:0050482">
    <property type="term" value="P:arachidonate secretion"/>
    <property type="evidence" value="ECO:0007669"/>
    <property type="project" value="InterPro"/>
</dbReference>
<dbReference type="EMBL" id="GL442588">
    <property type="protein sequence ID" value="EFN63262.1"/>
    <property type="molecule type" value="Genomic_DNA"/>
</dbReference>
<organism evidence="3">
    <name type="scientific">Camponotus floridanus</name>
    <name type="common">Florida carpenter ant</name>
    <dbReference type="NCBI Taxonomy" id="104421"/>
    <lineage>
        <taxon>Eukaryota</taxon>
        <taxon>Metazoa</taxon>
        <taxon>Ecdysozoa</taxon>
        <taxon>Arthropoda</taxon>
        <taxon>Hexapoda</taxon>
        <taxon>Insecta</taxon>
        <taxon>Pterygota</taxon>
        <taxon>Neoptera</taxon>
        <taxon>Endopterygota</taxon>
        <taxon>Hymenoptera</taxon>
        <taxon>Apocrita</taxon>
        <taxon>Aculeata</taxon>
        <taxon>Formicoidea</taxon>
        <taxon>Formicidae</taxon>
        <taxon>Formicinae</taxon>
        <taxon>Camponotus</taxon>
    </lineage>
</organism>
<dbReference type="InterPro" id="IPR036444">
    <property type="entry name" value="PLipase_A2_dom_sf"/>
</dbReference>
<evidence type="ECO:0000313" key="2">
    <source>
        <dbReference type="EMBL" id="EFN63262.1"/>
    </source>
</evidence>
<dbReference type="Proteomes" id="UP000000311">
    <property type="component" value="Unassembled WGS sequence"/>
</dbReference>
<dbReference type="InParanoid" id="E2ATH5"/>
<dbReference type="Pfam" id="PF08398">
    <property type="entry name" value="Phospholip_A2_4"/>
    <property type="match status" value="1"/>
</dbReference>
<reference evidence="2 3" key="1">
    <citation type="journal article" date="2010" name="Science">
        <title>Genomic comparison of the ants Camponotus floridanus and Harpegnathos saltator.</title>
        <authorList>
            <person name="Bonasio R."/>
            <person name="Zhang G."/>
            <person name="Ye C."/>
            <person name="Mutti N.S."/>
            <person name="Fang X."/>
            <person name="Qin N."/>
            <person name="Donahue G."/>
            <person name="Yang P."/>
            <person name="Li Q."/>
            <person name="Li C."/>
            <person name="Zhang P."/>
            <person name="Huang Z."/>
            <person name="Berger S.L."/>
            <person name="Reinberg D."/>
            <person name="Wang J."/>
            <person name="Liebig J."/>
        </authorList>
    </citation>
    <scope>NUCLEOTIDE SEQUENCE [LARGE SCALE GENOMIC DNA]</scope>
    <source>
        <strain evidence="3">C129</strain>
    </source>
</reference>
<evidence type="ECO:0000259" key="1">
    <source>
        <dbReference type="Pfam" id="PF08398"/>
    </source>
</evidence>
<dbReference type="AlphaFoldDB" id="E2ATH5"/>
<accession>E2ATH5</accession>
<proteinExistence type="predicted"/>
<protein>
    <recommendedName>
        <fullName evidence="1">Phospholipase A2-like domain-containing protein</fullName>
    </recommendedName>
</protein>
<dbReference type="GO" id="GO:0006644">
    <property type="term" value="P:phospholipid metabolic process"/>
    <property type="evidence" value="ECO:0007669"/>
    <property type="project" value="InterPro"/>
</dbReference>
<dbReference type="Gene3D" id="1.20.90.10">
    <property type="entry name" value="Phospholipase A2 domain"/>
    <property type="match status" value="1"/>
</dbReference>
<name>E2ATH5_CAMFO</name>